<evidence type="ECO:0000256" key="1">
    <source>
        <dbReference type="ARBA" id="ARBA00004123"/>
    </source>
</evidence>
<accession>A0A4U5P6D5</accession>
<dbReference type="STRING" id="43335.A0A4U5P6D5"/>
<gene>
    <name evidence="7" type="ORF">D5086_0000219580</name>
</gene>
<feature type="compositionally biased region" description="Basic and acidic residues" evidence="5">
    <location>
        <begin position="328"/>
        <end position="344"/>
    </location>
</feature>
<dbReference type="GO" id="GO:0031507">
    <property type="term" value="P:heterochromatin formation"/>
    <property type="evidence" value="ECO:0007669"/>
    <property type="project" value="InterPro"/>
</dbReference>
<feature type="region of interest" description="Disordered" evidence="5">
    <location>
        <begin position="320"/>
        <end position="362"/>
    </location>
</feature>
<dbReference type="PROSITE" id="PS51477">
    <property type="entry name" value="PAH"/>
    <property type="match status" value="1"/>
</dbReference>
<dbReference type="PANTHER" id="PTHR35116:SF2">
    <property type="entry name" value="ATP-DEPENDENT HELICASE FAMILY PROTEIN-RELATED"/>
    <property type="match status" value="1"/>
</dbReference>
<proteinExistence type="predicted"/>
<dbReference type="InterPro" id="IPR056882">
    <property type="entry name" value="MOM1_dom"/>
</dbReference>
<dbReference type="InterPro" id="IPR003822">
    <property type="entry name" value="PAH"/>
</dbReference>
<dbReference type="Gene3D" id="6.10.250.1310">
    <property type="match status" value="1"/>
</dbReference>
<protein>
    <submittedName>
        <fullName evidence="7">MORPHEUS MOLECULE family protein</fullName>
    </submittedName>
</protein>
<feature type="compositionally biased region" description="Polar residues" evidence="5">
    <location>
        <begin position="148"/>
        <end position="158"/>
    </location>
</feature>
<dbReference type="Pfam" id="PF02671">
    <property type="entry name" value="PAH"/>
    <property type="match status" value="1"/>
</dbReference>
<evidence type="ECO:0000259" key="6">
    <source>
        <dbReference type="Pfam" id="PF25029"/>
    </source>
</evidence>
<comment type="caution">
    <text evidence="7">The sequence shown here is derived from an EMBL/GenBank/DDBJ whole genome shotgun (WGS) entry which is preliminary data.</text>
</comment>
<dbReference type="GO" id="GO:0005634">
    <property type="term" value="C:nucleus"/>
    <property type="evidence" value="ECO:0007669"/>
    <property type="project" value="UniProtKB-SubCell"/>
</dbReference>
<comment type="subcellular location">
    <subcellularLocation>
        <location evidence="1 3">Nucleus</location>
    </subcellularLocation>
</comment>
<dbReference type="GO" id="GO:0006355">
    <property type="term" value="P:regulation of DNA-templated transcription"/>
    <property type="evidence" value="ECO:0007669"/>
    <property type="project" value="InterPro"/>
</dbReference>
<evidence type="ECO:0000313" key="7">
    <source>
        <dbReference type="EMBL" id="TKR91836.1"/>
    </source>
</evidence>
<feature type="compositionally biased region" description="Low complexity" evidence="5">
    <location>
        <begin position="200"/>
        <end position="218"/>
    </location>
</feature>
<feature type="region of interest" description="Disordered" evidence="5">
    <location>
        <begin position="884"/>
        <end position="903"/>
    </location>
</feature>
<feature type="domain" description="MOM1 alpha-helical" evidence="6">
    <location>
        <begin position="426"/>
        <end position="548"/>
    </location>
</feature>
<feature type="coiled-coil region" evidence="4">
    <location>
        <begin position="616"/>
        <end position="650"/>
    </location>
</feature>
<dbReference type="Gene3D" id="1.20.1160.11">
    <property type="entry name" value="Paired amphipathic helix"/>
    <property type="match status" value="1"/>
</dbReference>
<evidence type="ECO:0000256" key="3">
    <source>
        <dbReference type="PROSITE-ProRule" id="PRU00810"/>
    </source>
</evidence>
<name>A0A4U5P6D5_POPAL</name>
<dbReference type="EMBL" id="RCHU01000752">
    <property type="protein sequence ID" value="TKR91836.1"/>
    <property type="molecule type" value="Genomic_DNA"/>
</dbReference>
<dbReference type="SUPFAM" id="SSF47762">
    <property type="entry name" value="PAH2 domain"/>
    <property type="match status" value="1"/>
</dbReference>
<evidence type="ECO:0000256" key="2">
    <source>
        <dbReference type="ARBA" id="ARBA00023242"/>
    </source>
</evidence>
<organism evidence="7">
    <name type="scientific">Populus alba</name>
    <name type="common">White poplar</name>
    <dbReference type="NCBI Taxonomy" id="43335"/>
    <lineage>
        <taxon>Eukaryota</taxon>
        <taxon>Viridiplantae</taxon>
        <taxon>Streptophyta</taxon>
        <taxon>Embryophyta</taxon>
        <taxon>Tracheophyta</taxon>
        <taxon>Spermatophyta</taxon>
        <taxon>Magnoliopsida</taxon>
        <taxon>eudicotyledons</taxon>
        <taxon>Gunneridae</taxon>
        <taxon>Pentapetalae</taxon>
        <taxon>rosids</taxon>
        <taxon>fabids</taxon>
        <taxon>Malpighiales</taxon>
        <taxon>Salicaceae</taxon>
        <taxon>Saliceae</taxon>
        <taxon>Populus</taxon>
    </lineage>
</organism>
<dbReference type="PANTHER" id="PTHR35116">
    <property type="entry name" value="HELICASE PROTEIN MOM1"/>
    <property type="match status" value="1"/>
</dbReference>
<dbReference type="Pfam" id="PF25029">
    <property type="entry name" value="MOM1"/>
    <property type="match status" value="1"/>
</dbReference>
<keyword evidence="2 3" id="KW-0539">Nucleus</keyword>
<dbReference type="InterPro" id="IPR036600">
    <property type="entry name" value="PAH_sf"/>
</dbReference>
<keyword evidence="4" id="KW-0175">Coiled coil</keyword>
<feature type="compositionally biased region" description="Basic and acidic residues" evidence="5">
    <location>
        <begin position="103"/>
        <end position="118"/>
    </location>
</feature>
<dbReference type="InterPro" id="IPR039322">
    <property type="entry name" value="MOM1"/>
</dbReference>
<sequence length="1535" mass="168930">MAAEKDHEEAVDFVRKVQKRINKEAYKDFLMTLCAFRNKWKDVADVYRDVVELFADHPDLLEGFHRFLPASETPAVKCRWKTKSGDLPTILSPVNCRMGNDTKVSRKGKDEESNDIKGRNIGNRSSSSLGAANDTCGLRKSARETSLKKNLTPSPSSSRKSERIEKQTPPTIPPVTRKSERLVDKQSLPTPSRRAEKGKNQSSSSSSGSTKCGKSSGSLIMKEKHKKEKSVKQLETEEVGNSDKPVIKTVLVGIKRMDARAYRELFKQKQKKAKLEGSQDLIVNRTPGVDTEVKSGCKVMPSKQKRSIDDLNFDATEMVSNEDGDAAPYERGRTDSVDSCSERQRLKKRNKVSNNNTDSPSLKAALIGTSGAPVHKISQVMPSSIGLLNTTDVNHVSNFSHLTSKLSQVLKADMVGYDGGRNLHDDSEKSLHLFLKPEIAKLCEILQLPENVKVMVEQFREYVLNNHHVSREPPSLLQAFLISLCWTAASMLKHKLDHKESLALAKEHLNFSCKKDEADFVYSKLRCLRKVFLYRTGTCKVAGSPKASGFSLEDFSHNQSNGRSSLSTPSKMQKVRMEVENLRSGQEFSIDQVLSHLELAQKDYSKSIKDIEKKCDKQMRKLLHRQQEEREEFEKKYEQDKAELEHKQRTEAAVIRLHSNSSVDKLKMLDNVYAKEFEKLKRQMDMRLNNLLKLQLATRNKLQERKAQWIEGVKSWAHAELINKPPANESGYDQENTVTSNSCSIEQTPKRVQSMPDVDVPLEVPETVSSNEDVLPGIMAASKPMSDGAASSMLDQEVPLELPHTASARDVSEDVVSVNSSPCEEQIPDLKITLRIPEANSCNDGPENSIHKSSSEDGSGRVALMVPDREFPVGVTEIVSSTGGMENAASLSPSPSEGQASARTTSCIDGREVLLEVPETAPPEAEEAVNTALDKDGVASMELGNAIEVDKENGVVCILNQESHCDVAAVNLQNGESLLEVSENNRVNQSDEVVPSGVCETPVVGSGTTGQEKSGVCVTTLPCGTGVDQQAGVLPSGGFETATVAEVGSGPTWREIDRMPAVASDSSQPTEPFRLQDRAAQFCDNWIAFQQSDASASQPVVVSNQSPNDAPVREHTLHLLPSIDSPTSSQLTTSFAQHVPIDLIAVGGPQMHISNMRTEPVTSRISNHSATAPAVRMPVSTSQDPLQNELDRIRTETDQIIKIHEDTKLRLKSDCEKEIQEVVAQIRRTYDFKLQDLEYEFLRKKKEMDDYQNKVLMNKILAEAFRTKCKDNRASRQQEMTSGVMQQLLQPSQPSTQRPAIVTGPYSTGLPAVSLQTAPTSSPPAPPVQAVHCSALFSGTPTRPPHISSISPTTSNLQVGTEIRAPAPHLQHFRPSASISATSLSSFPSGILQHVPTTSPTLSEFPSLAPANVQQPGPRIMTNLLKSMGFFPSRTSFSRPESLMDVDNQTSTEIPSVAPATVQQSGPQNMTNLLESMGIFPSRTSLSRPESLMDVDNQTSTDATQPCSFPPLTDLNYNINPLAQESEVVCLSDDD</sequence>
<evidence type="ECO:0000256" key="4">
    <source>
        <dbReference type="SAM" id="Coils"/>
    </source>
</evidence>
<feature type="region of interest" description="Disordered" evidence="5">
    <location>
        <begin position="91"/>
        <end position="241"/>
    </location>
</feature>
<reference evidence="7" key="1">
    <citation type="submission" date="2018-10" db="EMBL/GenBank/DDBJ databases">
        <title>Population genomic analysis revealed the cold adaptation of white poplar.</title>
        <authorList>
            <person name="Liu Y.-J."/>
        </authorList>
    </citation>
    <scope>NUCLEOTIDE SEQUENCE [LARGE SCALE GENOMIC DNA]</scope>
    <source>
        <strain evidence="7">PAL-ZL1</strain>
    </source>
</reference>
<evidence type="ECO:0000256" key="5">
    <source>
        <dbReference type="SAM" id="MobiDB-lite"/>
    </source>
</evidence>